<keyword evidence="3" id="KW-1185">Reference proteome</keyword>
<protein>
    <submittedName>
        <fullName evidence="2">Uncharacterized protein</fullName>
    </submittedName>
</protein>
<dbReference type="EMBL" id="JAIWYP010000005">
    <property type="protein sequence ID" value="KAH3823237.1"/>
    <property type="molecule type" value="Genomic_DNA"/>
</dbReference>
<accession>A0A9D4JWR0</accession>
<organism evidence="2 3">
    <name type="scientific">Dreissena polymorpha</name>
    <name type="common">Zebra mussel</name>
    <name type="synonym">Mytilus polymorpha</name>
    <dbReference type="NCBI Taxonomy" id="45954"/>
    <lineage>
        <taxon>Eukaryota</taxon>
        <taxon>Metazoa</taxon>
        <taxon>Spiralia</taxon>
        <taxon>Lophotrochozoa</taxon>
        <taxon>Mollusca</taxon>
        <taxon>Bivalvia</taxon>
        <taxon>Autobranchia</taxon>
        <taxon>Heteroconchia</taxon>
        <taxon>Euheterodonta</taxon>
        <taxon>Imparidentia</taxon>
        <taxon>Neoheterodontei</taxon>
        <taxon>Myida</taxon>
        <taxon>Dreissenoidea</taxon>
        <taxon>Dreissenidae</taxon>
        <taxon>Dreissena</taxon>
    </lineage>
</organism>
<dbReference type="AlphaFoldDB" id="A0A9D4JWR0"/>
<evidence type="ECO:0000256" key="1">
    <source>
        <dbReference type="SAM" id="MobiDB-lite"/>
    </source>
</evidence>
<sequence>MQSCSGVFVGLVLRIGTAEQSSETFLFKCLYPAFCVRSKCPCLAAVEKDRGYDGLEVSVRGGEADGNSCPQPAQSGHRCGRHGNSYD</sequence>
<name>A0A9D4JWR0_DREPO</name>
<evidence type="ECO:0000313" key="3">
    <source>
        <dbReference type="Proteomes" id="UP000828390"/>
    </source>
</evidence>
<comment type="caution">
    <text evidence="2">The sequence shown here is derived from an EMBL/GenBank/DDBJ whole genome shotgun (WGS) entry which is preliminary data.</text>
</comment>
<proteinExistence type="predicted"/>
<dbReference type="Proteomes" id="UP000828390">
    <property type="component" value="Unassembled WGS sequence"/>
</dbReference>
<feature type="region of interest" description="Disordered" evidence="1">
    <location>
        <begin position="62"/>
        <end position="87"/>
    </location>
</feature>
<reference evidence="2" key="1">
    <citation type="journal article" date="2019" name="bioRxiv">
        <title>The Genome of the Zebra Mussel, Dreissena polymorpha: A Resource for Invasive Species Research.</title>
        <authorList>
            <person name="McCartney M.A."/>
            <person name="Auch B."/>
            <person name="Kono T."/>
            <person name="Mallez S."/>
            <person name="Zhang Y."/>
            <person name="Obille A."/>
            <person name="Becker A."/>
            <person name="Abrahante J.E."/>
            <person name="Garbe J."/>
            <person name="Badalamenti J.P."/>
            <person name="Herman A."/>
            <person name="Mangelson H."/>
            <person name="Liachko I."/>
            <person name="Sullivan S."/>
            <person name="Sone E.D."/>
            <person name="Koren S."/>
            <person name="Silverstein K.A.T."/>
            <person name="Beckman K.B."/>
            <person name="Gohl D.M."/>
        </authorList>
    </citation>
    <scope>NUCLEOTIDE SEQUENCE</scope>
    <source>
        <strain evidence="2">Duluth1</strain>
        <tissue evidence="2">Whole animal</tissue>
    </source>
</reference>
<evidence type="ECO:0000313" key="2">
    <source>
        <dbReference type="EMBL" id="KAH3823237.1"/>
    </source>
</evidence>
<gene>
    <name evidence="2" type="ORF">DPMN_125036</name>
</gene>
<reference evidence="2" key="2">
    <citation type="submission" date="2020-11" db="EMBL/GenBank/DDBJ databases">
        <authorList>
            <person name="McCartney M.A."/>
            <person name="Auch B."/>
            <person name="Kono T."/>
            <person name="Mallez S."/>
            <person name="Becker A."/>
            <person name="Gohl D.M."/>
            <person name="Silverstein K.A.T."/>
            <person name="Koren S."/>
            <person name="Bechman K.B."/>
            <person name="Herman A."/>
            <person name="Abrahante J.E."/>
            <person name="Garbe J."/>
        </authorList>
    </citation>
    <scope>NUCLEOTIDE SEQUENCE</scope>
    <source>
        <strain evidence="2">Duluth1</strain>
        <tissue evidence="2">Whole animal</tissue>
    </source>
</reference>